<organism evidence="4">
    <name type="scientific">Chromera velia CCMP2878</name>
    <dbReference type="NCBI Taxonomy" id="1169474"/>
    <lineage>
        <taxon>Eukaryota</taxon>
        <taxon>Sar</taxon>
        <taxon>Alveolata</taxon>
        <taxon>Colpodellida</taxon>
        <taxon>Chromeraceae</taxon>
        <taxon>Chromera</taxon>
    </lineage>
</organism>
<keyword evidence="2 3" id="KW-0040">ANK repeat</keyword>
<accession>A0A0G4I276</accession>
<proteinExistence type="predicted"/>
<protein>
    <submittedName>
        <fullName evidence="4">Uncharacterized protein</fullName>
    </submittedName>
</protein>
<feature type="repeat" description="ANK" evidence="3">
    <location>
        <begin position="44"/>
        <end position="76"/>
    </location>
</feature>
<dbReference type="Pfam" id="PF12796">
    <property type="entry name" value="Ank_2"/>
    <property type="match status" value="2"/>
</dbReference>
<dbReference type="PROSITE" id="PS50297">
    <property type="entry name" value="ANK_REP_REGION"/>
    <property type="match status" value="1"/>
</dbReference>
<dbReference type="VEuPathDB" id="CryptoDB:Cvel_10304"/>
<dbReference type="PANTHER" id="PTHR24198">
    <property type="entry name" value="ANKYRIN REPEAT AND PROTEIN KINASE DOMAIN-CONTAINING PROTEIN"/>
    <property type="match status" value="1"/>
</dbReference>
<dbReference type="PhylomeDB" id="A0A0G4I276"/>
<keyword evidence="1" id="KW-0677">Repeat</keyword>
<evidence type="ECO:0000313" key="4">
    <source>
        <dbReference type="EMBL" id="CEM50970.1"/>
    </source>
</evidence>
<gene>
    <name evidence="4" type="ORF">Cvel_10304</name>
</gene>
<dbReference type="SUPFAM" id="SSF48403">
    <property type="entry name" value="Ankyrin repeat"/>
    <property type="match status" value="1"/>
</dbReference>
<dbReference type="PROSITE" id="PS50088">
    <property type="entry name" value="ANK_REPEAT"/>
    <property type="match status" value="1"/>
</dbReference>
<dbReference type="InterPro" id="IPR036770">
    <property type="entry name" value="Ankyrin_rpt-contain_sf"/>
</dbReference>
<evidence type="ECO:0000256" key="1">
    <source>
        <dbReference type="ARBA" id="ARBA00022737"/>
    </source>
</evidence>
<evidence type="ECO:0000256" key="3">
    <source>
        <dbReference type="PROSITE-ProRule" id="PRU00023"/>
    </source>
</evidence>
<dbReference type="Gene3D" id="1.25.40.20">
    <property type="entry name" value="Ankyrin repeat-containing domain"/>
    <property type="match status" value="2"/>
</dbReference>
<dbReference type="InterPro" id="IPR002110">
    <property type="entry name" value="Ankyrin_rpt"/>
</dbReference>
<name>A0A0G4I276_9ALVE</name>
<sequence>MKAYLGQLLHSAVDEGSIQKVRDLANAGANLEAEKDFLSLQRSVDQTPLFRAVWRGNLDIVRFLCDNGARVHCIANNGWDPLFAAAHQGHLDIVAFLLSNSRLSHLRSTSRGQTALYYAARNDHQAVVRALLASCENVTDCLNPNRFGGYNTPLYAAVQGGHLDIVRSLVNADTLADSHRDRGAYDNLINLATRNGNIEIANFLRARGATSVA</sequence>
<dbReference type="PANTHER" id="PTHR24198:SF165">
    <property type="entry name" value="ANKYRIN REPEAT-CONTAINING PROTEIN-RELATED"/>
    <property type="match status" value="1"/>
</dbReference>
<dbReference type="EMBL" id="CDMZ01004807">
    <property type="protein sequence ID" value="CEM50970.1"/>
    <property type="molecule type" value="Genomic_DNA"/>
</dbReference>
<dbReference type="AlphaFoldDB" id="A0A0G4I276"/>
<dbReference type="SMART" id="SM00248">
    <property type="entry name" value="ANK"/>
    <property type="match status" value="6"/>
</dbReference>
<reference evidence="4" key="1">
    <citation type="submission" date="2014-11" db="EMBL/GenBank/DDBJ databases">
        <authorList>
            <person name="Otto D Thomas"/>
            <person name="Naeem Raeece"/>
        </authorList>
    </citation>
    <scope>NUCLEOTIDE SEQUENCE</scope>
</reference>
<evidence type="ECO:0000256" key="2">
    <source>
        <dbReference type="ARBA" id="ARBA00023043"/>
    </source>
</evidence>